<dbReference type="EMBL" id="LT629972">
    <property type="protein sequence ID" value="SEI20664.1"/>
    <property type="molecule type" value="Genomic_DNA"/>
</dbReference>
<organism evidence="1 2">
    <name type="scientific">Pseudomonas asplenii</name>
    <dbReference type="NCBI Taxonomy" id="53407"/>
    <lineage>
        <taxon>Bacteria</taxon>
        <taxon>Pseudomonadati</taxon>
        <taxon>Pseudomonadota</taxon>
        <taxon>Gammaproteobacteria</taxon>
        <taxon>Pseudomonadales</taxon>
        <taxon>Pseudomonadaceae</taxon>
        <taxon>Pseudomonas</taxon>
    </lineage>
</organism>
<sequence length="74" mass="8271">MLEIGLNLMAVISLYLGISYCLRDQSEKSLDDASLMLFSDDPEVAQRVEQATGKVVPAMVVEERPPESWAHMNM</sequence>
<evidence type="ECO:0000313" key="1">
    <source>
        <dbReference type="EMBL" id="SEI20664.1"/>
    </source>
</evidence>
<reference evidence="1 2" key="1">
    <citation type="submission" date="2016-10" db="EMBL/GenBank/DDBJ databases">
        <authorList>
            <person name="de Groot N.N."/>
        </authorList>
    </citation>
    <scope>NUCLEOTIDE SEQUENCE [LARGE SCALE GENOMIC DNA]</scope>
    <source>
        <strain evidence="1 2">LMG 2158</strain>
    </source>
</reference>
<protein>
    <recommendedName>
        <fullName evidence="3">Cbb3-type cytochrome oxidase component FixQ</fullName>
    </recommendedName>
</protein>
<accession>A0A1H6NVC9</accession>
<dbReference type="OrthoDB" id="7014575at2"/>
<gene>
    <name evidence="1" type="ORF">SAMN05216581_4279</name>
</gene>
<evidence type="ECO:0008006" key="3">
    <source>
        <dbReference type="Google" id="ProtNLM"/>
    </source>
</evidence>
<dbReference type="AlphaFoldDB" id="A0A1H6NVC9"/>
<evidence type="ECO:0000313" key="2">
    <source>
        <dbReference type="Proteomes" id="UP000182272"/>
    </source>
</evidence>
<dbReference type="Proteomes" id="UP000182272">
    <property type="component" value="Chromosome I"/>
</dbReference>
<dbReference type="RefSeq" id="WP_019363221.1">
    <property type="nucleotide sequence ID" value="NZ_LT629972.1"/>
</dbReference>
<proteinExistence type="predicted"/>
<name>A0A1H6NVC9_9PSED</name>